<dbReference type="InterPro" id="IPR015424">
    <property type="entry name" value="PyrdxlP-dep_Trfase"/>
</dbReference>
<dbReference type="AlphaFoldDB" id="A0A9W8HLS3"/>
<dbReference type="Gene3D" id="3.90.1150.170">
    <property type="match status" value="1"/>
</dbReference>
<evidence type="ECO:0000313" key="8">
    <source>
        <dbReference type="EMBL" id="KAJ2787644.1"/>
    </source>
</evidence>
<keyword evidence="9" id="KW-1185">Reference proteome</keyword>
<protein>
    <submittedName>
        <fullName evidence="8">Glutamate decarboxylase 2</fullName>
        <ecNumber evidence="8">4.1.1.15</ecNumber>
    </submittedName>
</protein>
<evidence type="ECO:0000256" key="6">
    <source>
        <dbReference type="PIRSR" id="PIRSR602129-50"/>
    </source>
</evidence>
<dbReference type="EMBL" id="JANBUM010000016">
    <property type="protein sequence ID" value="KAJ2787644.1"/>
    <property type="molecule type" value="Genomic_DNA"/>
</dbReference>
<dbReference type="Gene3D" id="3.40.640.10">
    <property type="entry name" value="Type I PLP-dependent aspartate aminotransferase-like (Major domain)"/>
    <property type="match status" value="1"/>
</dbReference>
<dbReference type="PANTHER" id="PTHR45677">
    <property type="entry name" value="GLUTAMATE DECARBOXYLASE-RELATED"/>
    <property type="match status" value="1"/>
</dbReference>
<reference evidence="8" key="1">
    <citation type="submission" date="2022-07" db="EMBL/GenBank/DDBJ databases">
        <title>Phylogenomic reconstructions and comparative analyses of Kickxellomycotina fungi.</title>
        <authorList>
            <person name="Reynolds N.K."/>
            <person name="Stajich J.E."/>
            <person name="Barry K."/>
            <person name="Grigoriev I.V."/>
            <person name="Crous P."/>
            <person name="Smith M.E."/>
        </authorList>
    </citation>
    <scope>NUCLEOTIDE SEQUENCE</scope>
    <source>
        <strain evidence="8">BCRC 34489</strain>
    </source>
</reference>
<dbReference type="InterPro" id="IPR015421">
    <property type="entry name" value="PyrdxlP-dep_Trfase_major"/>
</dbReference>
<dbReference type="PANTHER" id="PTHR45677:SF8">
    <property type="entry name" value="CYSTEINE SULFINIC ACID DECARBOXYLASE"/>
    <property type="match status" value="1"/>
</dbReference>
<feature type="modified residue" description="N6-(pyridoxal phosphate)lysine" evidence="6">
    <location>
        <position position="314"/>
    </location>
</feature>
<evidence type="ECO:0000313" key="9">
    <source>
        <dbReference type="Proteomes" id="UP001140172"/>
    </source>
</evidence>
<gene>
    <name evidence="8" type="primary">GAD2</name>
    <name evidence="8" type="ORF">GGI15_000532</name>
</gene>
<sequence>MASSSSSGDYISSSSGTAQTADEELRALLEDAAREFPAYVRQALAAEAPVGGGLSPASVSATLPLTFPSTGLGPSIWHDIHLVLRTATNTWSPRFLYKLYASPTPIGVLSEALLGLLNNNAHVFASSPAGAVIERSVGRELCRLAGMPAETSAGLTFPGGSYSNMHALVAARNTRFPECKREGLWGLAKRKVRPVVFTSAHAHYSVEKAAVAAGLGLDGVVVVPADHEGRMDARALRAMVQEHVAQGDAPFFVNATAGTTVLGAFDPLDALAAVCADFNLWLHVDASWGGPLLLFGPSPHVPPGVHSLTINPHKLLGVPLHCSFLLVRDGLGTMRRALGLGASYLYHNVENDGEDTWDFGDATLACGRRPDAIKMWLVWRYHGTQYLRMRVQRARQLARDFAQMVRERGAQASRGVWRLVVEPQGTTVCFWHVPRDLAADGEPEARWGEVARLVCERVNAGGGALIDYATVDRFTRAEDGYEARGLPCFIRIPFNNPEVTRDTQNAVLDAIERAARELAELKLI</sequence>
<dbReference type="PROSITE" id="PS00392">
    <property type="entry name" value="DDC_GAD_HDC_YDC"/>
    <property type="match status" value="1"/>
</dbReference>
<dbReference type="Pfam" id="PF00282">
    <property type="entry name" value="Pyridoxal_deC"/>
    <property type="match status" value="1"/>
</dbReference>
<dbReference type="GO" id="GO:0005737">
    <property type="term" value="C:cytoplasm"/>
    <property type="evidence" value="ECO:0007669"/>
    <property type="project" value="TreeGrafter"/>
</dbReference>
<keyword evidence="3" id="KW-0210">Decarboxylase</keyword>
<evidence type="ECO:0000256" key="3">
    <source>
        <dbReference type="ARBA" id="ARBA00022793"/>
    </source>
</evidence>
<evidence type="ECO:0000256" key="2">
    <source>
        <dbReference type="ARBA" id="ARBA00009533"/>
    </source>
</evidence>
<accession>A0A9W8HLS3</accession>
<dbReference type="GO" id="GO:0004351">
    <property type="term" value="F:glutamate decarboxylase activity"/>
    <property type="evidence" value="ECO:0007669"/>
    <property type="project" value="UniProtKB-EC"/>
</dbReference>
<evidence type="ECO:0000256" key="4">
    <source>
        <dbReference type="ARBA" id="ARBA00022898"/>
    </source>
</evidence>
<dbReference type="GO" id="GO:0030170">
    <property type="term" value="F:pyridoxal phosphate binding"/>
    <property type="evidence" value="ECO:0007669"/>
    <property type="project" value="InterPro"/>
</dbReference>
<dbReference type="GO" id="GO:0019752">
    <property type="term" value="P:carboxylic acid metabolic process"/>
    <property type="evidence" value="ECO:0007669"/>
    <property type="project" value="InterPro"/>
</dbReference>
<keyword evidence="4 6" id="KW-0663">Pyridoxal phosphate</keyword>
<name>A0A9W8HLS3_9FUNG</name>
<keyword evidence="5 7" id="KW-0456">Lyase</keyword>
<evidence type="ECO:0000256" key="7">
    <source>
        <dbReference type="RuleBase" id="RU000382"/>
    </source>
</evidence>
<dbReference type="InterPro" id="IPR002129">
    <property type="entry name" value="PyrdxlP-dep_de-COase"/>
</dbReference>
<comment type="caution">
    <text evidence="8">The sequence shown here is derived from an EMBL/GenBank/DDBJ whole genome shotgun (WGS) entry which is preliminary data.</text>
</comment>
<comment type="cofactor">
    <cofactor evidence="1 6 7">
        <name>pyridoxal 5'-phosphate</name>
        <dbReference type="ChEBI" id="CHEBI:597326"/>
    </cofactor>
</comment>
<dbReference type="InterPro" id="IPR021115">
    <property type="entry name" value="Pyridoxal-P_BS"/>
</dbReference>
<dbReference type="SUPFAM" id="SSF53383">
    <property type="entry name" value="PLP-dependent transferases"/>
    <property type="match status" value="1"/>
</dbReference>
<proteinExistence type="inferred from homology"/>
<comment type="similarity">
    <text evidence="2 7">Belongs to the group II decarboxylase family.</text>
</comment>
<evidence type="ECO:0000256" key="5">
    <source>
        <dbReference type="ARBA" id="ARBA00023239"/>
    </source>
</evidence>
<dbReference type="EC" id="4.1.1.15" evidence="8"/>
<evidence type="ECO:0000256" key="1">
    <source>
        <dbReference type="ARBA" id="ARBA00001933"/>
    </source>
</evidence>
<dbReference type="OrthoDB" id="392571at2759"/>
<dbReference type="Proteomes" id="UP001140172">
    <property type="component" value="Unassembled WGS sequence"/>
</dbReference>
<organism evidence="8 9">
    <name type="scientific">Coemansia interrupta</name>
    <dbReference type="NCBI Taxonomy" id="1126814"/>
    <lineage>
        <taxon>Eukaryota</taxon>
        <taxon>Fungi</taxon>
        <taxon>Fungi incertae sedis</taxon>
        <taxon>Zoopagomycota</taxon>
        <taxon>Kickxellomycotina</taxon>
        <taxon>Kickxellomycetes</taxon>
        <taxon>Kickxellales</taxon>
        <taxon>Kickxellaceae</taxon>
        <taxon>Coemansia</taxon>
    </lineage>
</organism>